<gene>
    <name evidence="3" type="ORF">CaldiYA01_03030</name>
</gene>
<reference evidence="3 4" key="1">
    <citation type="submission" date="2021-02" db="EMBL/GenBank/DDBJ databases">
        <title>Nitrogen-fixing ability and nitrogen fixation related genes of thermophilic fermentative bacteria in the genus Caldicellulosiruptor.</title>
        <authorList>
            <person name="Chen Y."/>
            <person name="Nishihara A."/>
            <person name="Haruta S."/>
        </authorList>
    </citation>
    <scope>NUCLEOTIDE SEQUENCE [LARGE SCALE GENOMIC DNA]</scope>
    <source>
        <strain evidence="3 4">YA01</strain>
    </source>
</reference>
<dbReference type="HAMAP" id="MF_00674">
    <property type="entry name" value="UPF0251"/>
    <property type="match status" value="1"/>
</dbReference>
<sequence>MPRPIRCRRVEFLPRFNYFSPKEGSNDEVVLKVEELEAIRLKDLEGLMQEECAQKMQVSRQTFQLVLEEARKKIADALVNGKAIRIEGGNYVFGNCKYTCLNCGKVFESEKCECPECHSSHVICHRGKGRGHCFRHHGGW</sequence>
<keyword evidence="4" id="KW-1185">Reference proteome</keyword>
<dbReference type="PANTHER" id="PTHR37478:SF2">
    <property type="entry name" value="UPF0251 PROTEIN TK0562"/>
    <property type="match status" value="1"/>
</dbReference>
<dbReference type="Proteomes" id="UP000663623">
    <property type="component" value="Chromosome"/>
</dbReference>
<protein>
    <recommendedName>
        <fullName evidence="2">UPF0251 protein CaldiYA01_03030</fullName>
    </recommendedName>
</protein>
<accession>A0ABM7NJS8</accession>
<organism evidence="3 4">
    <name type="scientific">Caldicellulosiruptor diazotrophicus</name>
    <dbReference type="NCBI Taxonomy" id="2806205"/>
    <lineage>
        <taxon>Bacteria</taxon>
        <taxon>Bacillati</taxon>
        <taxon>Bacillota</taxon>
        <taxon>Bacillota incertae sedis</taxon>
        <taxon>Caldicellulosiruptorales</taxon>
        <taxon>Caldicellulosiruptoraceae</taxon>
        <taxon>Caldicellulosiruptor</taxon>
    </lineage>
</organism>
<dbReference type="Pfam" id="PF02001">
    <property type="entry name" value="DUF134"/>
    <property type="match status" value="1"/>
</dbReference>
<evidence type="ECO:0000313" key="4">
    <source>
        <dbReference type="Proteomes" id="UP000663623"/>
    </source>
</evidence>
<dbReference type="InterPro" id="IPR002852">
    <property type="entry name" value="UPF0251"/>
</dbReference>
<evidence type="ECO:0000256" key="2">
    <source>
        <dbReference type="HAMAP-Rule" id="MF_00674"/>
    </source>
</evidence>
<comment type="similarity">
    <text evidence="1 2">Belongs to the UPF0251 family.</text>
</comment>
<dbReference type="RefSeq" id="WP_207180632.1">
    <property type="nucleotide sequence ID" value="NZ_AP024480.1"/>
</dbReference>
<evidence type="ECO:0000313" key="3">
    <source>
        <dbReference type="EMBL" id="BCS80343.1"/>
    </source>
</evidence>
<proteinExistence type="inferred from homology"/>
<name>A0ABM7NJS8_9FIRM</name>
<evidence type="ECO:0000256" key="1">
    <source>
        <dbReference type="ARBA" id="ARBA00009350"/>
    </source>
</evidence>
<dbReference type="EMBL" id="AP024480">
    <property type="protein sequence ID" value="BCS80343.1"/>
    <property type="molecule type" value="Genomic_DNA"/>
</dbReference>
<dbReference type="PANTHER" id="PTHR37478">
    <property type="match status" value="1"/>
</dbReference>